<dbReference type="SUPFAM" id="SSF55486">
    <property type="entry name" value="Metalloproteases ('zincins'), catalytic domain"/>
    <property type="match status" value="1"/>
</dbReference>
<evidence type="ECO:0000259" key="6">
    <source>
        <dbReference type="PROSITE" id="PS50215"/>
    </source>
</evidence>
<dbReference type="InterPro" id="IPR001590">
    <property type="entry name" value="Peptidase_M12B"/>
</dbReference>
<dbReference type="GeneID" id="117363105"/>
<evidence type="ECO:0000256" key="4">
    <source>
        <dbReference type="SAM" id="Phobius"/>
    </source>
</evidence>
<name>A0A6P8RLT8_GEOSA</name>
<dbReference type="FunFam" id="4.10.70.10:FF:000001">
    <property type="entry name" value="Disintegrin and metalloproteinase domain-containing protein 22"/>
    <property type="match status" value="1"/>
</dbReference>
<dbReference type="Gene3D" id="3.40.390.10">
    <property type="entry name" value="Collagenase (Catalytic Domain)"/>
    <property type="match status" value="1"/>
</dbReference>
<dbReference type="Pfam" id="PF08516">
    <property type="entry name" value="ADAM_CR"/>
    <property type="match status" value="1"/>
</dbReference>
<proteinExistence type="predicted"/>
<evidence type="ECO:0000256" key="1">
    <source>
        <dbReference type="ARBA" id="ARBA00023157"/>
    </source>
</evidence>
<dbReference type="GO" id="GO:0006508">
    <property type="term" value="P:proteolysis"/>
    <property type="evidence" value="ECO:0007669"/>
    <property type="project" value="InterPro"/>
</dbReference>
<dbReference type="SMART" id="SM00050">
    <property type="entry name" value="DISIN"/>
    <property type="match status" value="1"/>
</dbReference>
<dbReference type="GO" id="GO:0004222">
    <property type="term" value="F:metalloendopeptidase activity"/>
    <property type="evidence" value="ECO:0007669"/>
    <property type="project" value="InterPro"/>
</dbReference>
<keyword evidence="7" id="KW-1185">Reference proteome</keyword>
<dbReference type="KEGG" id="gsh:117363105"/>
<feature type="domain" description="Peptidase M12B" evidence="6">
    <location>
        <begin position="1"/>
        <end position="57"/>
    </location>
</feature>
<dbReference type="PRINTS" id="PR00289">
    <property type="entry name" value="DISINTEGRIN"/>
</dbReference>
<dbReference type="AlphaFoldDB" id="A0A6P8RLT8"/>
<feature type="disulfide bond" evidence="3">
    <location>
        <begin position="16"/>
        <end position="21"/>
    </location>
</feature>
<dbReference type="InterPro" id="IPR006586">
    <property type="entry name" value="ADAM_Cys-rich"/>
</dbReference>
<keyword evidence="4" id="KW-1133">Transmembrane helix</keyword>
<dbReference type="InParanoid" id="A0A6P8RLT8"/>
<accession>A0A6P8RLT8</accession>
<comment type="caution">
    <text evidence="3">Lacks conserved residue(s) required for the propagation of feature annotation.</text>
</comment>
<dbReference type="PANTHER" id="PTHR11905:SF259">
    <property type="entry name" value="DISINTEGRIN AND METALLOPROTEINASE DOMAIN-CONTAINING PROTEIN 9 ISOFORM X1"/>
    <property type="match status" value="1"/>
</dbReference>
<sequence length="432" mass="47143">MGHSLNMPHDSILCKCDVEVCVMFPTLSAAQQFSDCSTQFYARLIGSDRADCLLNIPLPDVIFSLCGNKLVDGAEECDCGSAEECKADPCCSPRCKLKGDSQCSSGMCCKHCKFIKKGRPCRVPVSECDLTEYCSGVSSICPSDFYSLDGTPCNDGQSVCYNKVCYDPNRHCRKLFGRTAKVASPICFSQGNTIGDRFGNCGYENKKYKKCHINDVMCGQTKCNNVTIIRIPESHTSIIQYLAKDTWCWGLDYHVHMSVPDAGLRPNGAKCGKKKICIGRRCMPESVLNYKCNVTTQCNGKGVCNNKKHCHCNKEWAPPDCTTPGFGGSVDSGPLVKGSFLNFTYPPEKEEGGGEGGGGKENGGNRDGSKSFWKIIKILATAFGVGIPVIVALVIAFRKKDNILLCFKNMKSRRTSTASEFGYSSESDISFS</sequence>
<gene>
    <name evidence="8" type="primary">LOC117363105</name>
</gene>
<dbReference type="InterPro" id="IPR024079">
    <property type="entry name" value="MetalloPept_cat_dom_sf"/>
</dbReference>
<evidence type="ECO:0000313" key="7">
    <source>
        <dbReference type="Proteomes" id="UP000515159"/>
    </source>
</evidence>
<dbReference type="InterPro" id="IPR036436">
    <property type="entry name" value="Disintegrin_dom_sf"/>
</dbReference>
<evidence type="ECO:0000259" key="5">
    <source>
        <dbReference type="PROSITE" id="PS50214"/>
    </source>
</evidence>
<feature type="transmembrane region" description="Helical" evidence="4">
    <location>
        <begin position="375"/>
        <end position="397"/>
    </location>
</feature>
<evidence type="ECO:0000313" key="8">
    <source>
        <dbReference type="RefSeq" id="XP_033806296.1"/>
    </source>
</evidence>
<feature type="disulfide bond" evidence="2">
    <location>
        <begin position="121"/>
        <end position="141"/>
    </location>
</feature>
<keyword evidence="4" id="KW-0812">Transmembrane</keyword>
<dbReference type="Proteomes" id="UP000515159">
    <property type="component" value="Chromosome 6"/>
</dbReference>
<protein>
    <submittedName>
        <fullName evidence="8">Disintegrin and metalloproteinase domain-containing protein 9-like</fullName>
    </submittedName>
</protein>
<keyword evidence="4" id="KW-0472">Membrane</keyword>
<dbReference type="PANTHER" id="PTHR11905">
    <property type="entry name" value="ADAM A DISINTEGRIN AND METALLOPROTEASE DOMAIN"/>
    <property type="match status" value="1"/>
</dbReference>
<dbReference type="SUPFAM" id="SSF57552">
    <property type="entry name" value="Blood coagulation inhibitor (disintegrin)"/>
    <property type="match status" value="1"/>
</dbReference>
<evidence type="ECO:0000256" key="2">
    <source>
        <dbReference type="PROSITE-ProRule" id="PRU00068"/>
    </source>
</evidence>
<dbReference type="OrthoDB" id="5951731at2759"/>
<organism evidence="7 8">
    <name type="scientific">Geotrypetes seraphini</name>
    <name type="common">Gaboon caecilian</name>
    <name type="synonym">Caecilia seraphini</name>
    <dbReference type="NCBI Taxonomy" id="260995"/>
    <lineage>
        <taxon>Eukaryota</taxon>
        <taxon>Metazoa</taxon>
        <taxon>Chordata</taxon>
        <taxon>Craniata</taxon>
        <taxon>Vertebrata</taxon>
        <taxon>Euteleostomi</taxon>
        <taxon>Amphibia</taxon>
        <taxon>Gymnophiona</taxon>
        <taxon>Geotrypetes</taxon>
    </lineage>
</organism>
<dbReference type="SMART" id="SM00608">
    <property type="entry name" value="ACR"/>
    <property type="match status" value="1"/>
</dbReference>
<dbReference type="Gene3D" id="4.10.70.10">
    <property type="entry name" value="Disintegrin domain"/>
    <property type="match status" value="1"/>
</dbReference>
<dbReference type="InterPro" id="IPR001762">
    <property type="entry name" value="Disintegrin_dom"/>
</dbReference>
<feature type="domain" description="Disintegrin" evidence="5">
    <location>
        <begin position="63"/>
        <end position="149"/>
    </location>
</feature>
<dbReference type="RefSeq" id="XP_033806296.1">
    <property type="nucleotide sequence ID" value="XM_033950405.1"/>
</dbReference>
<reference evidence="8" key="1">
    <citation type="submission" date="2025-08" db="UniProtKB">
        <authorList>
            <consortium name="RefSeq"/>
        </authorList>
    </citation>
    <scope>IDENTIFICATION</scope>
</reference>
<keyword evidence="1 3" id="KW-1015">Disulfide bond</keyword>
<dbReference type="Pfam" id="PF00200">
    <property type="entry name" value="Disintegrin"/>
    <property type="match status" value="1"/>
</dbReference>
<dbReference type="GO" id="GO:0005886">
    <property type="term" value="C:plasma membrane"/>
    <property type="evidence" value="ECO:0007669"/>
    <property type="project" value="TreeGrafter"/>
</dbReference>
<evidence type="ECO:0000256" key="3">
    <source>
        <dbReference type="PROSITE-ProRule" id="PRU00276"/>
    </source>
</evidence>
<dbReference type="PROSITE" id="PS50215">
    <property type="entry name" value="ADAM_MEPRO"/>
    <property type="match status" value="1"/>
</dbReference>
<dbReference type="Pfam" id="PF01421">
    <property type="entry name" value="Reprolysin"/>
    <property type="match status" value="1"/>
</dbReference>
<dbReference type="PROSITE" id="PS50214">
    <property type="entry name" value="DISINTEGRIN_2"/>
    <property type="match status" value="1"/>
</dbReference>